<dbReference type="Gene3D" id="1.25.40.10">
    <property type="entry name" value="Tetratricopeptide repeat domain"/>
    <property type="match status" value="1"/>
</dbReference>
<evidence type="ECO:0000256" key="7">
    <source>
        <dbReference type="SAM" id="SignalP"/>
    </source>
</evidence>
<dbReference type="InterPro" id="IPR001915">
    <property type="entry name" value="Peptidase_M48"/>
</dbReference>
<evidence type="ECO:0000313" key="9">
    <source>
        <dbReference type="EMBL" id="SFZ78195.1"/>
    </source>
</evidence>
<proteinExistence type="predicted"/>
<name>A0A1K2HN81_9NEIS</name>
<dbReference type="Gene3D" id="3.30.2010.10">
    <property type="entry name" value="Metalloproteases ('zincins'), catalytic domain"/>
    <property type="match status" value="1"/>
</dbReference>
<evidence type="ECO:0000256" key="1">
    <source>
        <dbReference type="ARBA" id="ARBA00001947"/>
    </source>
</evidence>
<dbReference type="STRING" id="1121279.SAMN02745887_02845"/>
<dbReference type="InterPro" id="IPR051156">
    <property type="entry name" value="Mito/Outer_Membr_Metalloprot"/>
</dbReference>
<keyword evidence="7" id="KW-0732">Signal</keyword>
<feature type="chain" id="PRO_5013199286" evidence="7">
    <location>
        <begin position="21"/>
        <end position="488"/>
    </location>
</feature>
<gene>
    <name evidence="9" type="ORF">SAMN02745887_02845</name>
</gene>
<dbReference type="GO" id="GO:0046872">
    <property type="term" value="F:metal ion binding"/>
    <property type="evidence" value="ECO:0007669"/>
    <property type="project" value="UniProtKB-KW"/>
</dbReference>
<keyword evidence="10" id="KW-1185">Reference proteome</keyword>
<dbReference type="GO" id="GO:0051603">
    <property type="term" value="P:proteolysis involved in protein catabolic process"/>
    <property type="evidence" value="ECO:0007669"/>
    <property type="project" value="TreeGrafter"/>
</dbReference>
<keyword evidence="4" id="KW-0378">Hydrolase</keyword>
<reference evidence="9 10" key="1">
    <citation type="submission" date="2016-11" db="EMBL/GenBank/DDBJ databases">
        <authorList>
            <person name="Jaros S."/>
            <person name="Januszkiewicz K."/>
            <person name="Wedrychowicz H."/>
        </authorList>
    </citation>
    <scope>NUCLEOTIDE SEQUENCE [LARGE SCALE GENOMIC DNA]</scope>
    <source>
        <strain evidence="9 10">DSM 18899</strain>
    </source>
</reference>
<dbReference type="AlphaFoldDB" id="A0A1K2HN81"/>
<dbReference type="Pfam" id="PF01435">
    <property type="entry name" value="Peptidase_M48"/>
    <property type="match status" value="1"/>
</dbReference>
<dbReference type="RefSeq" id="WP_072429339.1">
    <property type="nucleotide sequence ID" value="NZ_FPKR01000011.1"/>
</dbReference>
<comment type="cofactor">
    <cofactor evidence="1">
        <name>Zn(2+)</name>
        <dbReference type="ChEBI" id="CHEBI:29105"/>
    </cofactor>
</comment>
<feature type="domain" description="Peptidase M48" evidence="8">
    <location>
        <begin position="66"/>
        <end position="250"/>
    </location>
</feature>
<keyword evidence="6" id="KW-0482">Metalloprotease</keyword>
<evidence type="ECO:0000256" key="3">
    <source>
        <dbReference type="ARBA" id="ARBA00022723"/>
    </source>
</evidence>
<keyword evidence="5" id="KW-0862">Zinc</keyword>
<dbReference type="GO" id="GO:0004222">
    <property type="term" value="F:metalloendopeptidase activity"/>
    <property type="evidence" value="ECO:0007669"/>
    <property type="project" value="InterPro"/>
</dbReference>
<dbReference type="GO" id="GO:0016020">
    <property type="term" value="C:membrane"/>
    <property type="evidence" value="ECO:0007669"/>
    <property type="project" value="TreeGrafter"/>
</dbReference>
<dbReference type="PANTHER" id="PTHR22726:SF1">
    <property type="entry name" value="METALLOENDOPEPTIDASE OMA1, MITOCHONDRIAL"/>
    <property type="match status" value="1"/>
</dbReference>
<evidence type="ECO:0000256" key="4">
    <source>
        <dbReference type="ARBA" id="ARBA00022801"/>
    </source>
</evidence>
<keyword evidence="2 9" id="KW-0645">Protease</keyword>
<feature type="signal peptide" evidence="7">
    <location>
        <begin position="1"/>
        <end position="20"/>
    </location>
</feature>
<dbReference type="SUPFAM" id="SSF48452">
    <property type="entry name" value="TPR-like"/>
    <property type="match status" value="1"/>
</dbReference>
<accession>A0A1K2HN81</accession>
<dbReference type="InterPro" id="IPR011990">
    <property type="entry name" value="TPR-like_helical_dom_sf"/>
</dbReference>
<dbReference type="Proteomes" id="UP000186513">
    <property type="component" value="Unassembled WGS sequence"/>
</dbReference>
<dbReference type="PANTHER" id="PTHR22726">
    <property type="entry name" value="METALLOENDOPEPTIDASE OMA1"/>
    <property type="match status" value="1"/>
</dbReference>
<evidence type="ECO:0000256" key="5">
    <source>
        <dbReference type="ARBA" id="ARBA00022833"/>
    </source>
</evidence>
<organism evidence="9 10">
    <name type="scientific">Chitinimonas taiwanensis DSM 18899</name>
    <dbReference type="NCBI Taxonomy" id="1121279"/>
    <lineage>
        <taxon>Bacteria</taxon>
        <taxon>Pseudomonadati</taxon>
        <taxon>Pseudomonadota</taxon>
        <taxon>Betaproteobacteria</taxon>
        <taxon>Neisseriales</taxon>
        <taxon>Chitinibacteraceae</taxon>
        <taxon>Chitinimonas</taxon>
    </lineage>
</organism>
<evidence type="ECO:0000313" key="10">
    <source>
        <dbReference type="Proteomes" id="UP000186513"/>
    </source>
</evidence>
<evidence type="ECO:0000256" key="6">
    <source>
        <dbReference type="ARBA" id="ARBA00023049"/>
    </source>
</evidence>
<sequence>MNLRPIALGLLAATLSLGLAASDLPDLGDSSLANLPPHEEKRIADMTARELRRSGEVLDDVEVSDYLNQLGYKLVSASHENRTQFRFFPLLSPSINAWAVPGGVIGVNTGLIVLAQHESELAAVLAHEIAHVTQHHYARMVESQKGAGIVSLGTLALAILAASRGSGDAPFAAVAASQGYQTQRYLDFSRDFEREADRVGMQTLQAAGFDIRAMPTFFDRMQKFYRNVDNGAFAFLRTHPVTGERISDSEARAAQQPYRQWPDSMDFLLVRERARVLQLGAQAALAHYAGTTSQKKYADEAAQQYGYALALLQAGRHEAAWERLSLAQKALPSGHAMLAALGGNIRLAQARYDDAAALFRSGLASYPSATALQYGEIDVNLRQGQWEQAIKLTEQALGLRSGDPGLHKRLAQAYEQLKQTGPAHRALAEYYALLDEPSAALQQLQIARRAGGDFYQMSAIEARMRELRAQLAEASKHGMGPGEQQPAP</sequence>
<keyword evidence="3" id="KW-0479">Metal-binding</keyword>
<dbReference type="EMBL" id="FPKR01000011">
    <property type="protein sequence ID" value="SFZ78195.1"/>
    <property type="molecule type" value="Genomic_DNA"/>
</dbReference>
<protein>
    <submittedName>
        <fullName evidence="9">Putative Zn-dependent protease, contains TPR repeats</fullName>
    </submittedName>
</protein>
<evidence type="ECO:0000256" key="2">
    <source>
        <dbReference type="ARBA" id="ARBA00022670"/>
    </source>
</evidence>
<evidence type="ECO:0000259" key="8">
    <source>
        <dbReference type="Pfam" id="PF01435"/>
    </source>
</evidence>